<evidence type="ECO:0000256" key="8">
    <source>
        <dbReference type="SAM" id="MobiDB-lite"/>
    </source>
</evidence>
<keyword evidence="9" id="KW-0472">Membrane</keyword>
<dbReference type="InterPro" id="IPR017853">
    <property type="entry name" value="GH"/>
</dbReference>
<dbReference type="GO" id="GO:0004338">
    <property type="term" value="F:glucan exo-1,3-beta-glucosidase activity"/>
    <property type="evidence" value="ECO:0007669"/>
    <property type="project" value="UniProtKB-EC"/>
</dbReference>
<name>A0A2X0KZY8_9BASI</name>
<organism evidence="10 11">
    <name type="scientific">Microbotryum saponariae</name>
    <dbReference type="NCBI Taxonomy" id="289078"/>
    <lineage>
        <taxon>Eukaryota</taxon>
        <taxon>Fungi</taxon>
        <taxon>Dikarya</taxon>
        <taxon>Basidiomycota</taxon>
        <taxon>Pucciniomycotina</taxon>
        <taxon>Microbotryomycetes</taxon>
        <taxon>Microbotryales</taxon>
        <taxon>Microbotryaceae</taxon>
        <taxon>Microbotryum</taxon>
    </lineage>
</organism>
<feature type="region of interest" description="Disordered" evidence="8">
    <location>
        <begin position="116"/>
        <end position="153"/>
    </location>
</feature>
<proteinExistence type="inferred from homology"/>
<evidence type="ECO:0000313" key="11">
    <source>
        <dbReference type="Proteomes" id="UP000249723"/>
    </source>
</evidence>
<dbReference type="OrthoDB" id="62120at2759"/>
<dbReference type="STRING" id="289078.A0A2X0KZY8"/>
<evidence type="ECO:0000256" key="2">
    <source>
        <dbReference type="ARBA" id="ARBA00022801"/>
    </source>
</evidence>
<evidence type="ECO:0000256" key="3">
    <source>
        <dbReference type="ARBA" id="ARBA00023180"/>
    </source>
</evidence>
<dbReference type="GO" id="GO:0005576">
    <property type="term" value="C:extracellular region"/>
    <property type="evidence" value="ECO:0007669"/>
    <property type="project" value="TreeGrafter"/>
</dbReference>
<reference evidence="11" key="1">
    <citation type="submission" date="2016-10" db="EMBL/GenBank/DDBJ databases">
        <authorList>
            <person name="Jeantristanb JTB J.-T."/>
            <person name="Ricardo R."/>
        </authorList>
    </citation>
    <scope>NUCLEOTIDE SEQUENCE [LARGE SCALE GENOMIC DNA]</scope>
</reference>
<evidence type="ECO:0000256" key="6">
    <source>
        <dbReference type="ARBA" id="ARBA00036824"/>
    </source>
</evidence>
<dbReference type="GO" id="GO:0009251">
    <property type="term" value="P:glucan catabolic process"/>
    <property type="evidence" value="ECO:0007669"/>
    <property type="project" value="TreeGrafter"/>
</dbReference>
<dbReference type="GO" id="GO:0009986">
    <property type="term" value="C:cell surface"/>
    <property type="evidence" value="ECO:0007669"/>
    <property type="project" value="TreeGrafter"/>
</dbReference>
<dbReference type="SUPFAM" id="SSF51445">
    <property type="entry name" value="(Trans)glycosidases"/>
    <property type="match status" value="1"/>
</dbReference>
<comment type="similarity">
    <text evidence="1">Belongs to the glycosyl hydrolase 5 (cellulase A) family.</text>
</comment>
<evidence type="ECO:0000256" key="4">
    <source>
        <dbReference type="ARBA" id="ARBA00023295"/>
    </source>
</evidence>
<keyword evidence="2" id="KW-0378">Hydrolase</keyword>
<sequence length="769" mass="85873">MTNPSTSHVVLPMGLTDCRSASPTTSTSHHGTSSLETVHSGIHLPLVSQSEKVLQGSWPRKSGHARRTSFLDSMARPYLRRRIWWRQIVYLLALAFIFLWALRHRSRIQFVLQRSHPAGRHPSTPPVSGGYGPSRPDVAAKGHDSPPKKAVKDHEWWTPSPIFDDTGRPWPTQGSDGSLVKTETGRTFVYRNDFGGRWDARVNSLAARCQSDTPPLSRRWSFSHQTIFGVSLGGWLTLEPFITPAMFEPYLDHDPPPKDEYGLSVHLGDRLEAVLTHHYETFITEKDFAEIAGAGLNWVRLPISYWAIETLEGEPFLARVSWKCQFWSPCGNGAVCWWLTHTRSCRSRSTDFLKAIEWARKYGLRINLDLHAVPGSANGWNHGGKSGTVGLLNGVMGMANAERTINVVRALAKFISLPINRDIICMFSPINEPLVETIGTTALRAFYLKLYEAVRAESGYGDGNGPFIVIHDGFIGTAKWFDFLPGADRIALDSHRYIAFRPSNDHTMRQQALKPCDLWMNLHNRTMRTFGVGMVGEWSVAINDCGRFINGIQSGARYEGTLNDPGVEKSVAQPGGCGQWERSDLWDAETKQGMQDVALSHMDAFQNWFFWTWKTGPSLRNPTRAVNPMWSYSMGLEQGYIPRNPRQSRGHCRRLFDEAGRPQPKGVLFSGKLTSWQTGAGPDSEASMDRGNISWPPETIGLGGPNGDVYKTSELPRYAETAAEGPLKIPGVARGSAGPKWYERIEGCEYLDAWEGVGPNVKIPKNCQL</sequence>
<evidence type="ECO:0000256" key="9">
    <source>
        <dbReference type="SAM" id="Phobius"/>
    </source>
</evidence>
<evidence type="ECO:0000256" key="7">
    <source>
        <dbReference type="ARBA" id="ARBA00038929"/>
    </source>
</evidence>
<dbReference type="GO" id="GO:0071555">
    <property type="term" value="P:cell wall organization"/>
    <property type="evidence" value="ECO:0007669"/>
    <property type="project" value="UniProtKB-KW"/>
</dbReference>
<feature type="transmembrane region" description="Helical" evidence="9">
    <location>
        <begin position="83"/>
        <end position="102"/>
    </location>
</feature>
<protein>
    <recommendedName>
        <fullName evidence="7">glucan 1,3-beta-glucosidase</fullName>
        <ecNumber evidence="7">3.2.1.58</ecNumber>
    </recommendedName>
</protein>
<keyword evidence="5" id="KW-0961">Cell wall biogenesis/degradation</keyword>
<keyword evidence="9" id="KW-1133">Transmembrane helix</keyword>
<dbReference type="EMBL" id="FMWP01000127">
    <property type="protein sequence ID" value="SDA03074.1"/>
    <property type="molecule type" value="Genomic_DNA"/>
</dbReference>
<keyword evidence="9" id="KW-0812">Transmembrane</keyword>
<keyword evidence="3" id="KW-0325">Glycoprotein</keyword>
<dbReference type="Gene3D" id="3.20.20.80">
    <property type="entry name" value="Glycosidases"/>
    <property type="match status" value="1"/>
</dbReference>
<dbReference type="AlphaFoldDB" id="A0A2X0KZY8"/>
<comment type="catalytic activity">
    <reaction evidence="6">
        <text>Successive hydrolysis of beta-D-glucose units from the non-reducing ends of (1-&gt;3)-beta-D-glucans, releasing alpha-glucose.</text>
        <dbReference type="EC" id="3.2.1.58"/>
    </reaction>
</comment>
<dbReference type="InterPro" id="IPR050386">
    <property type="entry name" value="Glycosyl_hydrolase_5"/>
</dbReference>
<keyword evidence="11" id="KW-1185">Reference proteome</keyword>
<gene>
    <name evidence="10" type="ORF">BZ3500_MVSOF-1268-A1-R1_CHR7-1G09244</name>
</gene>
<evidence type="ECO:0000313" key="10">
    <source>
        <dbReference type="EMBL" id="SDA03074.1"/>
    </source>
</evidence>
<dbReference type="Proteomes" id="UP000249723">
    <property type="component" value="Unassembled WGS sequence"/>
</dbReference>
<accession>A0A2X0KZY8</accession>
<evidence type="ECO:0000256" key="5">
    <source>
        <dbReference type="ARBA" id="ARBA00023316"/>
    </source>
</evidence>
<dbReference type="EC" id="3.2.1.58" evidence="7"/>
<feature type="compositionally biased region" description="Basic and acidic residues" evidence="8">
    <location>
        <begin position="138"/>
        <end position="153"/>
    </location>
</feature>
<dbReference type="PANTHER" id="PTHR31297">
    <property type="entry name" value="GLUCAN ENDO-1,6-BETA-GLUCOSIDASE B"/>
    <property type="match status" value="1"/>
</dbReference>
<keyword evidence="4" id="KW-0326">Glycosidase</keyword>
<evidence type="ECO:0000256" key="1">
    <source>
        <dbReference type="ARBA" id="ARBA00005641"/>
    </source>
</evidence>
<dbReference type="PANTHER" id="PTHR31297:SF34">
    <property type="entry name" value="GLUCAN 1,3-BETA-GLUCOSIDASE 2"/>
    <property type="match status" value="1"/>
</dbReference>